<dbReference type="Proteomes" id="UP000252680">
    <property type="component" value="Unassembled WGS sequence"/>
</dbReference>
<evidence type="ECO:0000256" key="8">
    <source>
        <dbReference type="SAM" id="MobiDB-lite"/>
    </source>
</evidence>
<evidence type="ECO:0000256" key="2">
    <source>
        <dbReference type="ARBA" id="ARBA00022448"/>
    </source>
</evidence>
<evidence type="ECO:0000259" key="11">
    <source>
        <dbReference type="PROSITE" id="PS50929"/>
    </source>
</evidence>
<dbReference type="InterPro" id="IPR027417">
    <property type="entry name" value="P-loop_NTPase"/>
</dbReference>
<comment type="subcellular location">
    <subcellularLocation>
        <location evidence="1">Cell membrane</location>
        <topology evidence="1">Multi-pass membrane protein</topology>
    </subcellularLocation>
</comment>
<dbReference type="InterPro" id="IPR017871">
    <property type="entry name" value="ABC_transporter-like_CS"/>
</dbReference>
<feature type="domain" description="ABC transporter" evidence="10">
    <location>
        <begin position="390"/>
        <end position="590"/>
    </location>
</feature>
<keyword evidence="4" id="KW-0547">Nucleotide-binding</keyword>
<name>A0A365YV67_9PROT</name>
<feature type="transmembrane region" description="Helical" evidence="9">
    <location>
        <begin position="208"/>
        <end position="229"/>
    </location>
</feature>
<evidence type="ECO:0000256" key="1">
    <source>
        <dbReference type="ARBA" id="ARBA00004651"/>
    </source>
</evidence>
<keyword evidence="13" id="KW-1185">Reference proteome</keyword>
<feature type="transmembrane region" description="Helical" evidence="9">
    <location>
        <begin position="97"/>
        <end position="117"/>
    </location>
</feature>
<feature type="transmembrane region" description="Helical" evidence="9">
    <location>
        <begin position="178"/>
        <end position="196"/>
    </location>
</feature>
<dbReference type="InterPro" id="IPR003593">
    <property type="entry name" value="AAA+_ATPase"/>
</dbReference>
<dbReference type="PROSITE" id="PS50893">
    <property type="entry name" value="ABC_TRANSPORTER_2"/>
    <property type="match status" value="1"/>
</dbReference>
<evidence type="ECO:0000256" key="5">
    <source>
        <dbReference type="ARBA" id="ARBA00022840"/>
    </source>
</evidence>
<reference evidence="12 13" key="1">
    <citation type="submission" date="2018-05" db="EMBL/GenBank/DDBJ databases">
        <title>Komagataeibacter cocois sp. nov., for a novel cellulose- producing strain isolated from coconut milk.</title>
        <authorList>
            <person name="Liu L."/>
            <person name="Wang Y."/>
            <person name="Liu S."/>
            <person name="Bi J."/>
            <person name="Chen H."/>
            <person name="Deng J."/>
            <person name="Zhang C."/>
            <person name="Hu Q."/>
            <person name="Li C."/>
        </authorList>
    </citation>
    <scope>NUCLEOTIDE SEQUENCE [LARGE SCALE GENOMIC DNA]</scope>
    <source>
        <strain evidence="12 13">WE7</strain>
    </source>
</reference>
<dbReference type="GO" id="GO:0140359">
    <property type="term" value="F:ABC-type transporter activity"/>
    <property type="evidence" value="ECO:0007669"/>
    <property type="project" value="InterPro"/>
</dbReference>
<dbReference type="SUPFAM" id="SSF90123">
    <property type="entry name" value="ABC transporter transmembrane region"/>
    <property type="match status" value="1"/>
</dbReference>
<organism evidence="12 13">
    <name type="scientific">Novacetimonas cocois</name>
    <dbReference type="NCBI Taxonomy" id="1747507"/>
    <lineage>
        <taxon>Bacteria</taxon>
        <taxon>Pseudomonadati</taxon>
        <taxon>Pseudomonadota</taxon>
        <taxon>Alphaproteobacteria</taxon>
        <taxon>Acetobacterales</taxon>
        <taxon>Acetobacteraceae</taxon>
        <taxon>Novacetimonas</taxon>
    </lineage>
</organism>
<protein>
    <submittedName>
        <fullName evidence="12">ABC transporter ATP-binding protein</fullName>
    </submittedName>
</protein>
<sequence>MNGPAACGSSISPRPPATSWRPSVRRTDLPPRHSLSDWSVLFPYWRSGEKWIPLAMLGGIVGLSFAYVRMAVWFGMWNQQFFDAMFAYRIGTCLRLLPIYIAVCILSSGCYVFQTYLTQVLSMRWRLWNTRVYLRRYLSDTAYYRLEHGGGRDDNPDQRIADDLSQMTVLSLRMGLDGIQAVTTLLSFSIVLWNIGGTFDFTWMGHHFHLSGYLLLGTVAATLVASFLMEKLGSPLIEADYRQQHVDADLRAALVDVRRNSEQIAFYRGEQAEELRLSHYLANIAHNWRSVVTYTWRASFVGDLFNSTASIILWVLLLPKLLAHALTFGEYSRTNAAFMQVRRSLQWFMSNYTDLAILRSVLQRLHEFEHAVSEPQPHDIVRIDTAAPGIDITNLTINRPDTTPLLTIVDLHIGQGERWMVRGASGTGKSTLLRAMAGLWEYGHGTIAFDIGHAMFLPQRSYLPPGTLRRVLDYPFSTRHEDAYYAAVLQTLNLGAYIPRLDEDACWGSILSPGEAQRVAIARALLSRPAILFMDEATCALDAENERNAYAALLAALPRTTIVSVAHHEGLRHFHQHEMTLNARTGNITIS</sequence>
<dbReference type="GO" id="GO:0005886">
    <property type="term" value="C:plasma membrane"/>
    <property type="evidence" value="ECO:0007669"/>
    <property type="project" value="UniProtKB-SubCell"/>
</dbReference>
<dbReference type="Gene3D" id="1.20.1560.10">
    <property type="entry name" value="ABC transporter type 1, transmembrane domain"/>
    <property type="match status" value="1"/>
</dbReference>
<evidence type="ECO:0000313" key="12">
    <source>
        <dbReference type="EMBL" id="RBM06175.1"/>
    </source>
</evidence>
<accession>A0A365YV67</accession>
<evidence type="ECO:0000256" key="6">
    <source>
        <dbReference type="ARBA" id="ARBA00022989"/>
    </source>
</evidence>
<evidence type="ECO:0000256" key="3">
    <source>
        <dbReference type="ARBA" id="ARBA00022692"/>
    </source>
</evidence>
<feature type="region of interest" description="Disordered" evidence="8">
    <location>
        <begin position="1"/>
        <end position="25"/>
    </location>
</feature>
<keyword evidence="6 9" id="KW-1133">Transmembrane helix</keyword>
<feature type="domain" description="ABC transmembrane type-1" evidence="11">
    <location>
        <begin position="59"/>
        <end position="356"/>
    </location>
</feature>
<keyword evidence="5 12" id="KW-0067">ATP-binding</keyword>
<dbReference type="InterPro" id="IPR050835">
    <property type="entry name" value="ABC_transporter_sub-D"/>
</dbReference>
<dbReference type="InterPro" id="IPR003439">
    <property type="entry name" value="ABC_transporter-like_ATP-bd"/>
</dbReference>
<comment type="caution">
    <text evidence="12">The sequence shown here is derived from an EMBL/GenBank/DDBJ whole genome shotgun (WGS) entry which is preliminary data.</text>
</comment>
<evidence type="ECO:0000259" key="10">
    <source>
        <dbReference type="PROSITE" id="PS50893"/>
    </source>
</evidence>
<dbReference type="PROSITE" id="PS00211">
    <property type="entry name" value="ABC_TRANSPORTER_1"/>
    <property type="match status" value="1"/>
</dbReference>
<dbReference type="InterPro" id="IPR036640">
    <property type="entry name" value="ABC1_TM_sf"/>
</dbReference>
<dbReference type="PANTHER" id="PTHR11384">
    <property type="entry name" value="ATP-BINDING CASSETTE, SUB-FAMILY D MEMBER"/>
    <property type="match status" value="1"/>
</dbReference>
<evidence type="ECO:0000256" key="4">
    <source>
        <dbReference type="ARBA" id="ARBA00022741"/>
    </source>
</evidence>
<proteinExistence type="predicted"/>
<dbReference type="PROSITE" id="PS50929">
    <property type="entry name" value="ABC_TM1F"/>
    <property type="match status" value="1"/>
</dbReference>
<dbReference type="EMBL" id="QEXL01000013">
    <property type="protein sequence ID" value="RBM06175.1"/>
    <property type="molecule type" value="Genomic_DNA"/>
</dbReference>
<dbReference type="InterPro" id="IPR011527">
    <property type="entry name" value="ABC1_TM_dom"/>
</dbReference>
<dbReference type="PANTHER" id="PTHR11384:SF59">
    <property type="entry name" value="LYSOSOMAL COBALAMIN TRANSPORTER ABCD4"/>
    <property type="match status" value="1"/>
</dbReference>
<evidence type="ECO:0000313" key="13">
    <source>
        <dbReference type="Proteomes" id="UP000252680"/>
    </source>
</evidence>
<dbReference type="SMART" id="SM00382">
    <property type="entry name" value="AAA"/>
    <property type="match status" value="1"/>
</dbReference>
<dbReference type="GO" id="GO:0016887">
    <property type="term" value="F:ATP hydrolysis activity"/>
    <property type="evidence" value="ECO:0007669"/>
    <property type="project" value="InterPro"/>
</dbReference>
<dbReference type="Pfam" id="PF06472">
    <property type="entry name" value="ABC_membrane_2"/>
    <property type="match status" value="1"/>
</dbReference>
<dbReference type="SUPFAM" id="SSF52540">
    <property type="entry name" value="P-loop containing nucleoside triphosphate hydrolases"/>
    <property type="match status" value="1"/>
</dbReference>
<keyword evidence="3 9" id="KW-0812">Transmembrane</keyword>
<dbReference type="OrthoDB" id="9810134at2"/>
<keyword evidence="7 9" id="KW-0472">Membrane</keyword>
<keyword evidence="2" id="KW-0813">Transport</keyword>
<evidence type="ECO:0000256" key="7">
    <source>
        <dbReference type="ARBA" id="ARBA00023136"/>
    </source>
</evidence>
<dbReference type="GO" id="GO:0005524">
    <property type="term" value="F:ATP binding"/>
    <property type="evidence" value="ECO:0007669"/>
    <property type="project" value="UniProtKB-KW"/>
</dbReference>
<dbReference type="AlphaFoldDB" id="A0A365YV67"/>
<feature type="transmembrane region" description="Helical" evidence="9">
    <location>
        <begin position="51"/>
        <end position="76"/>
    </location>
</feature>
<gene>
    <name evidence="12" type="ORF">NJLHNGOC_10950</name>
</gene>
<dbReference type="Gene3D" id="3.40.50.300">
    <property type="entry name" value="P-loop containing nucleotide triphosphate hydrolases"/>
    <property type="match status" value="1"/>
</dbReference>
<dbReference type="Pfam" id="PF00005">
    <property type="entry name" value="ABC_tran"/>
    <property type="match status" value="1"/>
</dbReference>
<evidence type="ECO:0000256" key="9">
    <source>
        <dbReference type="SAM" id="Phobius"/>
    </source>
</evidence>